<feature type="compositionally biased region" description="Low complexity" evidence="1">
    <location>
        <begin position="111"/>
        <end position="126"/>
    </location>
</feature>
<reference evidence="4" key="1">
    <citation type="journal article" date="2016" name="Nat. Commun.">
        <title>The Gonium pectorale genome demonstrates co-option of cell cycle regulation during the evolution of multicellularity.</title>
        <authorList>
            <person name="Hanschen E.R."/>
            <person name="Marriage T.N."/>
            <person name="Ferris P.J."/>
            <person name="Hamaji T."/>
            <person name="Toyoda A."/>
            <person name="Fujiyama A."/>
            <person name="Neme R."/>
            <person name="Noguchi H."/>
            <person name="Minakuchi Y."/>
            <person name="Suzuki M."/>
            <person name="Kawai-Toyooka H."/>
            <person name="Smith D.R."/>
            <person name="Sparks H."/>
            <person name="Anderson J."/>
            <person name="Bakaric R."/>
            <person name="Luria V."/>
            <person name="Karger A."/>
            <person name="Kirschner M.W."/>
            <person name="Durand P.M."/>
            <person name="Michod R.E."/>
            <person name="Nozaki H."/>
            <person name="Olson B.J."/>
        </authorList>
    </citation>
    <scope>NUCLEOTIDE SEQUENCE [LARGE SCALE GENOMIC DNA]</scope>
    <source>
        <strain evidence="4">NIES-2863</strain>
    </source>
</reference>
<keyword evidence="2" id="KW-1133">Transmembrane helix</keyword>
<organism evidence="3 4">
    <name type="scientific">Gonium pectorale</name>
    <name type="common">Green alga</name>
    <dbReference type="NCBI Taxonomy" id="33097"/>
    <lineage>
        <taxon>Eukaryota</taxon>
        <taxon>Viridiplantae</taxon>
        <taxon>Chlorophyta</taxon>
        <taxon>core chlorophytes</taxon>
        <taxon>Chlorophyceae</taxon>
        <taxon>CS clade</taxon>
        <taxon>Chlamydomonadales</taxon>
        <taxon>Volvocaceae</taxon>
        <taxon>Gonium</taxon>
    </lineage>
</organism>
<keyword evidence="2" id="KW-0812">Transmembrane</keyword>
<feature type="region of interest" description="Disordered" evidence="1">
    <location>
        <begin position="597"/>
        <end position="625"/>
    </location>
</feature>
<feature type="compositionally biased region" description="Low complexity" evidence="1">
    <location>
        <begin position="611"/>
        <end position="625"/>
    </location>
</feature>
<accession>A0A150GF21</accession>
<feature type="compositionally biased region" description="Low complexity" evidence="1">
    <location>
        <begin position="47"/>
        <end position="58"/>
    </location>
</feature>
<feature type="region of interest" description="Disordered" evidence="1">
    <location>
        <begin position="111"/>
        <end position="162"/>
    </location>
</feature>
<feature type="region of interest" description="Disordered" evidence="1">
    <location>
        <begin position="732"/>
        <end position="863"/>
    </location>
</feature>
<feature type="compositionally biased region" description="Low complexity" evidence="1">
    <location>
        <begin position="732"/>
        <end position="766"/>
    </location>
</feature>
<feature type="compositionally biased region" description="Gly residues" evidence="1">
    <location>
        <begin position="37"/>
        <end position="46"/>
    </location>
</feature>
<feature type="region of interest" description="Disordered" evidence="1">
    <location>
        <begin position="660"/>
        <end position="719"/>
    </location>
</feature>
<keyword evidence="2" id="KW-0472">Membrane</keyword>
<feature type="compositionally biased region" description="Low complexity" evidence="1">
    <location>
        <begin position="813"/>
        <end position="839"/>
    </location>
</feature>
<evidence type="ECO:0000256" key="1">
    <source>
        <dbReference type="SAM" id="MobiDB-lite"/>
    </source>
</evidence>
<feature type="transmembrane region" description="Helical" evidence="2">
    <location>
        <begin position="253"/>
        <end position="274"/>
    </location>
</feature>
<sequence length="863" mass="86135">MLVAPSGATGPRLSPATAAWAVAQPEGVTFVFRARGSDGGSAGGAGVRTSSASGADARVSGDDGDDDDGGAAASAAASAALRSPVAAAGISSGGGGIGRYRLSPSSSTAAQATAAAAATTATEATPARPPSAAIPPPAPQRPARPAAPRELYTPTVAPQRNRITRAGRAATAVTAAAAAAGLTATDRQRAQSSAAEHESILSPYGPPRGGLYDDIVWAGTALILAQWLLLMPPWSDGARWLGSWMGPMAPQRLLVWGSFVGVAGISVQLFRLSAVAKLQGALRPVCTRARASGAVLATFDVLEWFRYVMCTAAVPMLFLLLGTLWRRLPFKLLALATQGELVARLAIMTLQFVGFMVPMPLSGPPLLPLIGLRLIRPSGPQQQPLFWPSSSARQRRRIELLAAAATLLLGFDPALAQWHARVLEGGLIAVATMWVGAAGGGGGDQAVARDYGGSGGAATAPGSLLALCWRTIAIATDPNVLRGGGRAVLEAFGEVLTAAVGSVLAETEATAAVDAQDALQGLRRLLMGPGSGGSRRVAVLVDSPSPPSSSSEWEPEPAVWYEGVAGAAGSGVAAVSAPRPLPMGPYRRRVVARRAAGAAAAGEGSTPAPDAGPGTEAGARAAADGAVRTGRPSHETAFSPMILQPPRGPVTIQPVTVPRAATAASVTTPTSRPAAMDGPPRPSRGFGPGPRGTMLGGGSPTGRDAARRPQPGTVGAPASPVAARALVASASAARTSARPRGRAGAAAGAQPPFARASSCSATSSSSMPGMLPLDVGSRDGSASAARGSGGVGRRRAATSADGAVGSGGGRLNSGQPSSGSASPPELASPSESPAEFPSSGMELESDGASNVGGPIHTAPMHHG</sequence>
<dbReference type="AlphaFoldDB" id="A0A150GF21"/>
<feature type="compositionally biased region" description="Low complexity" evidence="1">
    <location>
        <begin position="660"/>
        <end position="675"/>
    </location>
</feature>
<dbReference type="EMBL" id="LSYV01000029">
    <property type="protein sequence ID" value="KXZ48418.1"/>
    <property type="molecule type" value="Genomic_DNA"/>
</dbReference>
<gene>
    <name evidence="3" type="ORF">GPECTOR_28g826</name>
</gene>
<keyword evidence="4" id="KW-1185">Reference proteome</keyword>
<proteinExistence type="predicted"/>
<dbReference type="Proteomes" id="UP000075714">
    <property type="component" value="Unassembled WGS sequence"/>
</dbReference>
<dbReference type="OrthoDB" id="6105938at2759"/>
<feature type="compositionally biased region" description="Gly residues" evidence="1">
    <location>
        <begin position="686"/>
        <end position="700"/>
    </location>
</feature>
<evidence type="ECO:0000313" key="4">
    <source>
        <dbReference type="Proteomes" id="UP000075714"/>
    </source>
</evidence>
<feature type="region of interest" description="Disordered" evidence="1">
    <location>
        <begin position="33"/>
        <end position="75"/>
    </location>
</feature>
<name>A0A150GF21_GONPE</name>
<evidence type="ECO:0000313" key="3">
    <source>
        <dbReference type="EMBL" id="KXZ48418.1"/>
    </source>
</evidence>
<evidence type="ECO:0000256" key="2">
    <source>
        <dbReference type="SAM" id="Phobius"/>
    </source>
</evidence>
<feature type="compositionally biased region" description="Pro residues" evidence="1">
    <location>
        <begin position="127"/>
        <end position="142"/>
    </location>
</feature>
<protein>
    <submittedName>
        <fullName evidence="3">Uncharacterized protein</fullName>
    </submittedName>
</protein>
<comment type="caution">
    <text evidence="3">The sequence shown here is derived from an EMBL/GenBank/DDBJ whole genome shotgun (WGS) entry which is preliminary data.</text>
</comment>
<feature type="transmembrane region" description="Helical" evidence="2">
    <location>
        <begin position="304"/>
        <end position="321"/>
    </location>
</feature>